<proteinExistence type="predicted"/>
<reference evidence="2 3" key="1">
    <citation type="journal article" date="2016" name="Nat. Commun.">
        <title>Thousands of microbial genomes shed light on interconnected biogeochemical processes in an aquifer system.</title>
        <authorList>
            <person name="Anantharaman K."/>
            <person name="Brown C.T."/>
            <person name="Hug L.A."/>
            <person name="Sharon I."/>
            <person name="Castelle C.J."/>
            <person name="Probst A.J."/>
            <person name="Thomas B.C."/>
            <person name="Singh A."/>
            <person name="Wilkins M.J."/>
            <person name="Karaoz U."/>
            <person name="Brodie E.L."/>
            <person name="Williams K.H."/>
            <person name="Hubbard S.S."/>
            <person name="Banfield J.F."/>
        </authorList>
    </citation>
    <scope>NUCLEOTIDE SEQUENCE [LARGE SCALE GENOMIC DNA]</scope>
</reference>
<feature type="chain" id="PRO_5009527283" description="AlgX/AlgJ SGNH hydrolase-like domain-containing protein" evidence="1">
    <location>
        <begin position="27"/>
        <end position="308"/>
    </location>
</feature>
<feature type="signal peptide" evidence="1">
    <location>
        <begin position="1"/>
        <end position="26"/>
    </location>
</feature>
<comment type="caution">
    <text evidence="2">The sequence shown here is derived from an EMBL/GenBank/DDBJ whole genome shotgun (WGS) entry which is preliminary data.</text>
</comment>
<sequence length="308" mass="35434">MKKQMIITALIVFLIAAKVAVPNALAQEEQATKYKLVPLPPQSKPGSSGIAFNLGIIHKIEMDSIDWLIFSDTAFINLHVASFGLNPDGELIILSDLGFRYSVIYTDTALINNYFLSISKKVNPDSVVLVVEERPLFEKEENGEIQAGPCSFITPKMRKMGFVKWIAANNRPSEEKPRSDCYSFMDRYFESNYEYWPEYKENNLDNFGLPYYSIKQKGEIPDSALQKFIPCLTLIKGDRLFEENLKKIRDEVARQGYTPIIIAGRIHIDAIGERCVVQVKDYQNYRGLAYDLYWIRLENYLLERYGEH</sequence>
<protein>
    <recommendedName>
        <fullName evidence="4">AlgX/AlgJ SGNH hydrolase-like domain-containing protein</fullName>
    </recommendedName>
</protein>
<gene>
    <name evidence="2" type="ORF">A2824_00180</name>
</gene>
<evidence type="ECO:0000313" key="2">
    <source>
        <dbReference type="EMBL" id="OGI70451.1"/>
    </source>
</evidence>
<dbReference type="Proteomes" id="UP000178059">
    <property type="component" value="Unassembled WGS sequence"/>
</dbReference>
<dbReference type="EMBL" id="MFTT01000007">
    <property type="protein sequence ID" value="OGI70451.1"/>
    <property type="molecule type" value="Genomic_DNA"/>
</dbReference>
<evidence type="ECO:0008006" key="4">
    <source>
        <dbReference type="Google" id="ProtNLM"/>
    </source>
</evidence>
<organism evidence="2 3">
    <name type="scientific">Candidatus Nomurabacteria bacterium RIFCSPHIGHO2_01_FULL_42_16</name>
    <dbReference type="NCBI Taxonomy" id="1801743"/>
    <lineage>
        <taxon>Bacteria</taxon>
        <taxon>Candidatus Nomuraibacteriota</taxon>
    </lineage>
</organism>
<name>A0A1F6VLB5_9BACT</name>
<accession>A0A1F6VLB5</accession>
<dbReference type="AlphaFoldDB" id="A0A1F6VLB5"/>
<keyword evidence="1" id="KW-0732">Signal</keyword>
<evidence type="ECO:0000313" key="3">
    <source>
        <dbReference type="Proteomes" id="UP000178059"/>
    </source>
</evidence>
<evidence type="ECO:0000256" key="1">
    <source>
        <dbReference type="SAM" id="SignalP"/>
    </source>
</evidence>